<dbReference type="RefSeq" id="WP_213944340.1">
    <property type="nucleotide sequence ID" value="NZ_JAHCMY010000002.1"/>
</dbReference>
<protein>
    <submittedName>
        <fullName evidence="5">Glycosyltransferase family 2 protein</fullName>
    </submittedName>
</protein>
<evidence type="ECO:0000256" key="1">
    <source>
        <dbReference type="ARBA" id="ARBA00006739"/>
    </source>
</evidence>
<evidence type="ECO:0000313" key="6">
    <source>
        <dbReference type="Proteomes" id="UP001319104"/>
    </source>
</evidence>
<dbReference type="Pfam" id="PF00535">
    <property type="entry name" value="Glycos_transf_2"/>
    <property type="match status" value="1"/>
</dbReference>
<dbReference type="PANTHER" id="PTHR43179:SF12">
    <property type="entry name" value="GALACTOFURANOSYLTRANSFERASE GLFT2"/>
    <property type="match status" value="1"/>
</dbReference>
<evidence type="ECO:0000313" key="5">
    <source>
        <dbReference type="EMBL" id="MBS9523449.1"/>
    </source>
</evidence>
<dbReference type="CDD" id="cd04186">
    <property type="entry name" value="GT_2_like_c"/>
    <property type="match status" value="1"/>
</dbReference>
<comment type="similarity">
    <text evidence="1">Belongs to the glycosyltransferase 2 family.</text>
</comment>
<dbReference type="AlphaFoldDB" id="A0AAP2CGV5"/>
<sequence length="305" mass="34744">MEKGKVVIILVNWNTYDYSRQCIEQLQQQYYSNVDILLVDNGSTDGSGEKLRKAYPKAVYFQNVDNLGFTGGNNVAMEYAKTQGYDYVLLLNNDTFLEPDFLEKLVLAMEADSRLGAVQPLIFNHPEREKVWKSGGDFITTIASTISSSSIGSGVFNTQWLTGCALMIRGEVLEKIGPLTPSYFAYFEDVDYSFRIRKAGYDLGVVTESKIYHIASGSTKSKTKQKEGFLSPSAHYLNVRNQIFLMRQHQDLFSRYTAFPFQTAKMFAYMGYFLLRNRKEKFKSVWRGLLDGYKLDPNSPVPLKP</sequence>
<dbReference type="InterPro" id="IPR001173">
    <property type="entry name" value="Glyco_trans_2-like"/>
</dbReference>
<dbReference type="GO" id="GO:0016757">
    <property type="term" value="F:glycosyltransferase activity"/>
    <property type="evidence" value="ECO:0007669"/>
    <property type="project" value="UniProtKB-KW"/>
</dbReference>
<dbReference type="SUPFAM" id="SSF53448">
    <property type="entry name" value="Nucleotide-diphospho-sugar transferases"/>
    <property type="match status" value="1"/>
</dbReference>
<keyword evidence="3" id="KW-0808">Transferase</keyword>
<comment type="caution">
    <text evidence="5">The sequence shown here is derived from an EMBL/GenBank/DDBJ whole genome shotgun (WGS) entry which is preliminary data.</text>
</comment>
<dbReference type="EMBL" id="JAHCMY010000002">
    <property type="protein sequence ID" value="MBS9523449.1"/>
    <property type="molecule type" value="Genomic_DNA"/>
</dbReference>
<accession>A0AAP2CGV5</accession>
<gene>
    <name evidence="5" type="ORF">KI659_05385</name>
</gene>
<evidence type="ECO:0000259" key="4">
    <source>
        <dbReference type="Pfam" id="PF00535"/>
    </source>
</evidence>
<dbReference type="Gene3D" id="3.90.550.10">
    <property type="entry name" value="Spore Coat Polysaccharide Biosynthesis Protein SpsA, Chain A"/>
    <property type="match status" value="1"/>
</dbReference>
<feature type="domain" description="Glycosyltransferase 2-like" evidence="4">
    <location>
        <begin position="8"/>
        <end position="174"/>
    </location>
</feature>
<evidence type="ECO:0000256" key="3">
    <source>
        <dbReference type="ARBA" id="ARBA00022679"/>
    </source>
</evidence>
<name>A0AAP2CGV5_9BACT</name>
<reference evidence="5 6" key="1">
    <citation type="submission" date="2021-05" db="EMBL/GenBank/DDBJ databases">
        <authorList>
            <person name="Zhang Z.D."/>
            <person name="Osman G."/>
        </authorList>
    </citation>
    <scope>NUCLEOTIDE SEQUENCE [LARGE SCALE GENOMIC DNA]</scope>
    <source>
        <strain evidence="5 6">KCTC 32217</strain>
    </source>
</reference>
<dbReference type="PANTHER" id="PTHR43179">
    <property type="entry name" value="RHAMNOSYLTRANSFERASE WBBL"/>
    <property type="match status" value="1"/>
</dbReference>
<dbReference type="Proteomes" id="UP001319104">
    <property type="component" value="Unassembled WGS sequence"/>
</dbReference>
<keyword evidence="2" id="KW-0328">Glycosyltransferase</keyword>
<evidence type="ECO:0000256" key="2">
    <source>
        <dbReference type="ARBA" id="ARBA00022676"/>
    </source>
</evidence>
<keyword evidence="6" id="KW-1185">Reference proteome</keyword>
<dbReference type="InterPro" id="IPR029044">
    <property type="entry name" value="Nucleotide-diphossugar_trans"/>
</dbReference>
<proteinExistence type="inferred from homology"/>
<organism evidence="5 6">
    <name type="scientific">Litoribacter ruber</name>
    <dbReference type="NCBI Taxonomy" id="702568"/>
    <lineage>
        <taxon>Bacteria</taxon>
        <taxon>Pseudomonadati</taxon>
        <taxon>Bacteroidota</taxon>
        <taxon>Cytophagia</taxon>
        <taxon>Cytophagales</taxon>
        <taxon>Cyclobacteriaceae</taxon>
        <taxon>Litoribacter</taxon>
    </lineage>
</organism>